<dbReference type="SUPFAM" id="SSF52833">
    <property type="entry name" value="Thioredoxin-like"/>
    <property type="match status" value="1"/>
</dbReference>
<dbReference type="Pfam" id="PF00462">
    <property type="entry name" value="Glutaredoxin"/>
    <property type="match status" value="1"/>
</dbReference>
<dbReference type="InterPro" id="IPR036249">
    <property type="entry name" value="Thioredoxin-like_sf"/>
</dbReference>
<dbReference type="Proteomes" id="UP000469215">
    <property type="component" value="Unassembled WGS sequence"/>
</dbReference>
<dbReference type="CDD" id="cd02976">
    <property type="entry name" value="NrdH"/>
    <property type="match status" value="1"/>
</dbReference>
<protein>
    <submittedName>
        <fullName evidence="2">NrdH-redoxin</fullName>
    </submittedName>
</protein>
<comment type="caution">
    <text evidence="2">The sequence shown here is derived from an EMBL/GenBank/DDBJ whole genome shotgun (WGS) entry which is preliminary data.</text>
</comment>
<accession>A0A6N9H8R6</accession>
<organism evidence="2 3">
    <name type="scientific">Brevibacterium rongguiense</name>
    <dbReference type="NCBI Taxonomy" id="2695267"/>
    <lineage>
        <taxon>Bacteria</taxon>
        <taxon>Bacillati</taxon>
        <taxon>Actinomycetota</taxon>
        <taxon>Actinomycetes</taxon>
        <taxon>Micrococcales</taxon>
        <taxon>Brevibacteriaceae</taxon>
        <taxon>Brevibacterium</taxon>
    </lineage>
</organism>
<dbReference type="PROSITE" id="PS51354">
    <property type="entry name" value="GLUTAREDOXIN_2"/>
    <property type="match status" value="1"/>
</dbReference>
<dbReference type="EMBL" id="WWEQ01000054">
    <property type="protein sequence ID" value="MYM20480.1"/>
    <property type="molecule type" value="Genomic_DNA"/>
</dbReference>
<dbReference type="Gene3D" id="3.40.30.10">
    <property type="entry name" value="Glutaredoxin"/>
    <property type="match status" value="1"/>
</dbReference>
<proteinExistence type="predicted"/>
<keyword evidence="3" id="KW-1185">Reference proteome</keyword>
<evidence type="ECO:0000259" key="1">
    <source>
        <dbReference type="Pfam" id="PF00462"/>
    </source>
</evidence>
<evidence type="ECO:0000313" key="3">
    <source>
        <dbReference type="Proteomes" id="UP000469215"/>
    </source>
</evidence>
<dbReference type="RefSeq" id="WP_160953896.1">
    <property type="nucleotide sequence ID" value="NZ_WWEQ01000054.1"/>
</dbReference>
<name>A0A6N9H8R6_9MICO</name>
<dbReference type="AlphaFoldDB" id="A0A6N9H8R6"/>
<dbReference type="InterPro" id="IPR002109">
    <property type="entry name" value="Glutaredoxin"/>
</dbReference>
<feature type="domain" description="Glutaredoxin" evidence="1">
    <location>
        <begin position="2"/>
        <end position="59"/>
    </location>
</feature>
<sequence>MITVYGKTTCPQCDMTKRVLDREGVSYREVNIEENADALEWIIDDLGFAQAPVVVVGDDTDSDDFDAWSGFRPDRAFAPDRGHGVG</sequence>
<evidence type="ECO:0000313" key="2">
    <source>
        <dbReference type="EMBL" id="MYM20480.1"/>
    </source>
</evidence>
<gene>
    <name evidence="2" type="ORF">GSY69_11015</name>
</gene>
<reference evidence="2 3" key="1">
    <citation type="submission" date="2020-01" db="EMBL/GenBank/DDBJ databases">
        <authorList>
            <person name="Deng T."/>
        </authorList>
    </citation>
    <scope>NUCLEOTIDE SEQUENCE [LARGE SCALE GENOMIC DNA]</scope>
    <source>
        <strain evidence="2 3">5221</strain>
    </source>
</reference>